<dbReference type="GeneID" id="91283140"/>
<proteinExistence type="inferred from homology"/>
<protein>
    <recommendedName>
        <fullName evidence="2">UPF0232 protein DWG14_04248</fullName>
    </recommendedName>
</protein>
<dbReference type="Proteomes" id="UP000265765">
    <property type="component" value="Chromosome"/>
</dbReference>
<dbReference type="RefSeq" id="WP_243659510.1">
    <property type="nucleotide sequence ID" value="NZ_CP032427.1"/>
</dbReference>
<reference evidence="4 5" key="1">
    <citation type="submission" date="2018-09" db="EMBL/GenBank/DDBJ databases">
        <title>Production of Trimethoprim by Streptomyces sp. 3E-1.</title>
        <authorList>
            <person name="Kang H.J."/>
            <person name="Kim S.B."/>
        </authorList>
    </citation>
    <scope>NUCLEOTIDE SEQUENCE [LARGE SCALE GENOMIC DNA]</scope>
    <source>
        <strain evidence="4 5">3E-1</strain>
    </source>
</reference>
<dbReference type="HAMAP" id="MF_00630">
    <property type="entry name" value="UPF0232"/>
    <property type="match status" value="1"/>
</dbReference>
<feature type="region of interest" description="Disordered" evidence="3">
    <location>
        <begin position="176"/>
        <end position="198"/>
    </location>
</feature>
<dbReference type="InterPro" id="IPR007922">
    <property type="entry name" value="DciA-like"/>
</dbReference>
<evidence type="ECO:0000313" key="5">
    <source>
        <dbReference type="Proteomes" id="UP000265765"/>
    </source>
</evidence>
<organism evidence="4 5">
    <name type="scientific">Streptomyces griseorubiginosus</name>
    <dbReference type="NCBI Taxonomy" id="67304"/>
    <lineage>
        <taxon>Bacteria</taxon>
        <taxon>Bacillati</taxon>
        <taxon>Actinomycetota</taxon>
        <taxon>Actinomycetes</taxon>
        <taxon>Kitasatosporales</taxon>
        <taxon>Streptomycetaceae</taxon>
        <taxon>Streptomyces</taxon>
    </lineage>
</organism>
<evidence type="ECO:0000313" key="4">
    <source>
        <dbReference type="EMBL" id="AYC40002.1"/>
    </source>
</evidence>
<dbReference type="PANTHER" id="PTHR36456:SF1">
    <property type="entry name" value="UPF0232 PROTEIN SCO3875"/>
    <property type="match status" value="1"/>
</dbReference>
<feature type="region of interest" description="Disordered" evidence="3">
    <location>
        <begin position="1"/>
        <end position="81"/>
    </location>
</feature>
<evidence type="ECO:0000256" key="2">
    <source>
        <dbReference type="HAMAP-Rule" id="MF_00630"/>
    </source>
</evidence>
<accession>A0AAI8L1Z9</accession>
<feature type="compositionally biased region" description="Basic and acidic residues" evidence="3">
    <location>
        <begin position="46"/>
        <end position="55"/>
    </location>
</feature>
<comment type="similarity">
    <text evidence="1 2">Belongs to the UPF0232 family.</text>
</comment>
<dbReference type="InterPro" id="IPR023007">
    <property type="entry name" value="UPF0232_actinobac"/>
</dbReference>
<dbReference type="AlphaFoldDB" id="A0AAI8L1Z9"/>
<name>A0AAI8L1Z9_9ACTN</name>
<sequence>MSDERSPIEGAGGAGSAGSTGPAQGAERPKPAEPSGVDLARVALRAAKEQARARGDAAQQKRQARRGGGLRSGAHADGRDPMAFGAAINRLITERGWEAPAAVGGVMGRWPQIVGEKLADHCTPQRYDEDERVLVVQCDSPVWATEVRRLAPSLVARLNEDLGHGTVRLIKVLGPGGPARSFGPLRAPGSSRPGDPYR</sequence>
<evidence type="ECO:0000256" key="1">
    <source>
        <dbReference type="ARBA" id="ARBA00006200"/>
    </source>
</evidence>
<dbReference type="KEGG" id="sge:DWG14_04248"/>
<dbReference type="EMBL" id="CP032427">
    <property type="protein sequence ID" value="AYC40002.1"/>
    <property type="molecule type" value="Genomic_DNA"/>
</dbReference>
<dbReference type="PANTHER" id="PTHR36456">
    <property type="entry name" value="UPF0232 PROTEIN SCO3875"/>
    <property type="match status" value="1"/>
</dbReference>
<evidence type="ECO:0000256" key="3">
    <source>
        <dbReference type="SAM" id="MobiDB-lite"/>
    </source>
</evidence>
<dbReference type="Pfam" id="PF05258">
    <property type="entry name" value="DciA"/>
    <property type="match status" value="1"/>
</dbReference>
<gene>
    <name evidence="4" type="ORF">DWG14_04248</name>
</gene>